<evidence type="ECO:0000256" key="1">
    <source>
        <dbReference type="ARBA" id="ARBA00023186"/>
    </source>
</evidence>
<dbReference type="Proteomes" id="UP000198924">
    <property type="component" value="Unassembled WGS sequence"/>
</dbReference>
<dbReference type="RefSeq" id="WP_091712090.1">
    <property type="nucleotide sequence ID" value="NZ_FOSH01000005.1"/>
</dbReference>
<keyword evidence="1" id="KW-0143">Chaperone</keyword>
<evidence type="ECO:0000256" key="2">
    <source>
        <dbReference type="SAM" id="Phobius"/>
    </source>
</evidence>
<dbReference type="SUPFAM" id="SSF158682">
    <property type="entry name" value="TerB-like"/>
    <property type="match status" value="1"/>
</dbReference>
<dbReference type="Gene3D" id="1.10.3680.10">
    <property type="entry name" value="TerB-like"/>
    <property type="match status" value="1"/>
</dbReference>
<proteinExistence type="predicted"/>
<dbReference type="PANTHER" id="PTHR24074">
    <property type="entry name" value="CO-CHAPERONE PROTEIN DJLA"/>
    <property type="match status" value="1"/>
</dbReference>
<gene>
    <name evidence="4" type="ORF">SAMN04488079_10511</name>
</gene>
<dbReference type="SUPFAM" id="SSF46565">
    <property type="entry name" value="Chaperone J-domain"/>
    <property type="match status" value="1"/>
</dbReference>
<dbReference type="Gene3D" id="1.10.287.110">
    <property type="entry name" value="DnaJ domain"/>
    <property type="match status" value="1"/>
</dbReference>
<dbReference type="InterPro" id="IPR029024">
    <property type="entry name" value="TerB-like"/>
</dbReference>
<keyword evidence="2" id="KW-0812">Transmembrane</keyword>
<dbReference type="CDD" id="cd06257">
    <property type="entry name" value="DnaJ"/>
    <property type="match status" value="1"/>
</dbReference>
<keyword evidence="5" id="KW-1185">Reference proteome</keyword>
<dbReference type="Pfam" id="PF05099">
    <property type="entry name" value="TerB"/>
    <property type="match status" value="1"/>
</dbReference>
<dbReference type="CDD" id="cd07316">
    <property type="entry name" value="terB_like_DjlA"/>
    <property type="match status" value="1"/>
</dbReference>
<dbReference type="InterPro" id="IPR050817">
    <property type="entry name" value="DjlA_DnaK_co-chaperone"/>
</dbReference>
<feature type="transmembrane region" description="Helical" evidence="2">
    <location>
        <begin position="6"/>
        <end position="35"/>
    </location>
</feature>
<reference evidence="5" key="1">
    <citation type="submission" date="2016-10" db="EMBL/GenBank/DDBJ databases">
        <authorList>
            <person name="Varghese N."/>
            <person name="Submissions S."/>
        </authorList>
    </citation>
    <scope>NUCLEOTIDE SEQUENCE [LARGE SCALE GENOMIC DNA]</scope>
    <source>
        <strain evidence="5">DSM 11578</strain>
    </source>
</reference>
<dbReference type="AlphaFoldDB" id="A0A1I3WQN1"/>
<dbReference type="InterPro" id="IPR007791">
    <property type="entry name" value="DjlA_N"/>
</dbReference>
<sequence>MFKWIGLILGFLLLSTMSVGLLILGIFGALIGLFFGGFADRVRAYGLGGANPFTNQNRQAVFLETVFVLMGTLAKADGRISQVEIDHVEAFIKKMGMSGEHRQEAIRQFKRGAEPDFDINETVTKFKQHCGNTFNLKQVLLVYLTVMALADGKLDPQERQILEQVSAQLGYSRAEFNRILDMVLSQANFSSGYQQQYSTGQQRSSVNDLAEAYKALGVTEQSSNQEIKRAYRKLMSQYHPDKLMGQGVPEDMIAVATEQAKEIQLAYDLIKKSRGLN</sequence>
<evidence type="ECO:0000259" key="3">
    <source>
        <dbReference type="PROSITE" id="PS50076"/>
    </source>
</evidence>
<name>A0A1I3WQN1_9GAMM</name>
<dbReference type="NCBIfam" id="NF006948">
    <property type="entry name" value="PRK09430.1"/>
    <property type="match status" value="1"/>
</dbReference>
<keyword evidence="2" id="KW-1133">Transmembrane helix</keyword>
<dbReference type="InterPro" id="IPR036869">
    <property type="entry name" value="J_dom_sf"/>
</dbReference>
<feature type="domain" description="J" evidence="3">
    <location>
        <begin position="211"/>
        <end position="275"/>
    </location>
</feature>
<evidence type="ECO:0000313" key="5">
    <source>
        <dbReference type="Proteomes" id="UP000198924"/>
    </source>
</evidence>
<dbReference type="STRING" id="45496.SAMN04488079_10511"/>
<keyword evidence="2" id="KW-0472">Membrane</keyword>
<dbReference type="SMART" id="SM00271">
    <property type="entry name" value="DnaJ"/>
    <property type="match status" value="1"/>
</dbReference>
<accession>A0A1I3WQN1</accession>
<organism evidence="4 5">
    <name type="scientific">Methylophaga sulfidovorans</name>
    <dbReference type="NCBI Taxonomy" id="45496"/>
    <lineage>
        <taxon>Bacteria</taxon>
        <taxon>Pseudomonadati</taxon>
        <taxon>Pseudomonadota</taxon>
        <taxon>Gammaproteobacteria</taxon>
        <taxon>Thiotrichales</taxon>
        <taxon>Piscirickettsiaceae</taxon>
        <taxon>Methylophaga</taxon>
    </lineage>
</organism>
<protein>
    <submittedName>
        <fullName evidence="4">DnaJ like chaperone protein</fullName>
    </submittedName>
</protein>
<dbReference type="EMBL" id="FOSH01000005">
    <property type="protein sequence ID" value="SFK09680.1"/>
    <property type="molecule type" value="Genomic_DNA"/>
</dbReference>
<dbReference type="OrthoDB" id="9782583at2"/>
<dbReference type="PROSITE" id="PS50076">
    <property type="entry name" value="DNAJ_2"/>
    <property type="match status" value="1"/>
</dbReference>
<dbReference type="Pfam" id="PF00226">
    <property type="entry name" value="DnaJ"/>
    <property type="match status" value="1"/>
</dbReference>
<dbReference type="PRINTS" id="PR00625">
    <property type="entry name" value="JDOMAIN"/>
</dbReference>
<evidence type="ECO:0000313" key="4">
    <source>
        <dbReference type="EMBL" id="SFK09680.1"/>
    </source>
</evidence>
<dbReference type="InterPro" id="IPR001623">
    <property type="entry name" value="DnaJ_domain"/>
</dbReference>